<name>G8XTZ5_SCMVC</name>
<evidence type="ECO:0000256" key="10">
    <source>
        <dbReference type="ARBA" id="ARBA00023288"/>
    </source>
</evidence>
<comment type="PTM">
    <text evidence="11">Myristoylation and palmitoylation (probably on one or more of the nearby cysteines at the N-terminus) enable membrane-binding and Golgi apparatus-specific targeting and are essential for efficient packaging.</text>
</comment>
<evidence type="ECO:0000256" key="3">
    <source>
        <dbReference type="ARBA" id="ARBA00022580"/>
    </source>
</evidence>
<keyword evidence="1 11" id="KW-1032">Host cell membrane</keyword>
<feature type="initiator methionine" description="Removed; by host" evidence="11">
    <location>
        <position position="1"/>
    </location>
</feature>
<proteinExistence type="inferred from homology"/>
<keyword evidence="2 11" id="KW-0597">Phosphoprotein</keyword>
<dbReference type="GO" id="GO:0044178">
    <property type="term" value="C:host cell Golgi membrane"/>
    <property type="evidence" value="ECO:0007669"/>
    <property type="project" value="UniProtKB-SubCell"/>
</dbReference>
<keyword evidence="10 11" id="KW-0449">Lipoprotein</keyword>
<keyword evidence="9 11" id="KW-0564">Palmitate</keyword>
<keyword evidence="7 11" id="KW-1043">Host membrane</keyword>
<keyword evidence="4 11" id="KW-0519">Myristate</keyword>
<evidence type="ECO:0000256" key="1">
    <source>
        <dbReference type="ARBA" id="ARBA00022511"/>
    </source>
</evidence>
<evidence type="ECO:0000256" key="6">
    <source>
        <dbReference type="ARBA" id="ARBA00022844"/>
    </source>
</evidence>
<comment type="subunit">
    <text evidence="11">Interacts with cytoplasmic envelopment protein 2; this interaction is essential for the proper localization of each protein to the assembly complex and thus for the production of infectious virus.</text>
</comment>
<dbReference type="GO" id="GO:0046760">
    <property type="term" value="P:viral budding from Golgi membrane"/>
    <property type="evidence" value="ECO:0007669"/>
    <property type="project" value="UniProtKB-UniRule"/>
</dbReference>
<organism evidence="13 14">
    <name type="scientific">Simian cytomegalovirus (strain Colburn)</name>
    <dbReference type="NCBI Taxonomy" id="50292"/>
    <lineage>
        <taxon>Viruses</taxon>
        <taxon>Duplodnaviria</taxon>
        <taxon>Heunggongvirae</taxon>
        <taxon>Peploviricota</taxon>
        <taxon>Herviviricetes</taxon>
        <taxon>Herpesvirales</taxon>
        <taxon>Orthoherpesviridae</taxon>
        <taxon>Betaherpesvirinae</taxon>
        <taxon>Cytomegalovirus</taxon>
        <taxon>Cytomegalovirus cercopithecinebeta5</taxon>
    </lineage>
</organism>
<gene>
    <name evidence="13" type="primary">UL99</name>
</gene>
<feature type="compositionally biased region" description="Basic residues" evidence="12">
    <location>
        <begin position="71"/>
        <end position="91"/>
    </location>
</feature>
<keyword evidence="3 11" id="KW-0920">Virion tegument</keyword>
<protein>
    <recommendedName>
        <fullName evidence="11">Cytoplasmic envelopment protein 3</fullName>
    </recommendedName>
</protein>
<dbReference type="GO" id="GO:0055036">
    <property type="term" value="C:virion membrane"/>
    <property type="evidence" value="ECO:0007669"/>
    <property type="project" value="UniProtKB-SubCell"/>
</dbReference>
<evidence type="ECO:0000256" key="7">
    <source>
        <dbReference type="ARBA" id="ARBA00022870"/>
    </source>
</evidence>
<accession>G8XTZ5</accession>
<comment type="subcellular location">
    <subcellularLocation>
        <location evidence="11">Virion tegument</location>
    </subcellularLocation>
    <subcellularLocation>
        <location evidence="11">Virion membrane</location>
        <topology evidence="11">Lipid-anchor</topology>
    </subcellularLocation>
    <subcellularLocation>
        <location evidence="11">Host cell membrane</location>
        <topology evidence="11">Lipid-anchor</topology>
        <orientation evidence="11">Cytoplasmic side</orientation>
    </subcellularLocation>
    <subcellularLocation>
        <location evidence="11">Host Golgi apparatus membrane</location>
        <topology evidence="11">Lipid-anchor</topology>
        <orientation evidence="11">Cytoplasmic side</orientation>
    </subcellularLocation>
    <text evidence="11">Virion membrane-associated tegument protein. Associates with host membrane lipids rafts. During virion morphogenesis, this protein probably accumulates in the endosomes and trans-Golgi where secondary envelopment occurs. It is probably transported to the cell surface from where it is endocytosed and directed to the trans-Golgi network (TGN).</text>
</comment>
<evidence type="ECO:0000313" key="14">
    <source>
        <dbReference type="Proteomes" id="UP000113346"/>
    </source>
</evidence>
<keyword evidence="6 11" id="KW-0946">Virion</keyword>
<dbReference type="EMBL" id="FJ483969">
    <property type="protein sequence ID" value="AEV80635.1"/>
    <property type="molecule type" value="Genomic_DNA"/>
</dbReference>
<evidence type="ECO:0000256" key="2">
    <source>
        <dbReference type="ARBA" id="ARBA00022553"/>
    </source>
</evidence>
<dbReference type="HAMAP" id="MF_04041">
    <property type="entry name" value="HSV_CEP3_betahv"/>
    <property type="match status" value="1"/>
</dbReference>
<reference evidence="13" key="1">
    <citation type="submission" date="2011-12" db="EMBL/GenBank/DDBJ databases">
        <title>Comparative genomics of primate cytomegaloviruses.</title>
        <authorList>
            <person name="Davison A.J."/>
            <person name="Holton M."/>
            <person name="Dolan A."/>
            <person name="Dargan D.J."/>
            <person name="Gatherer D."/>
            <person name="Hayward G.S."/>
        </authorList>
    </citation>
    <scope>NUCLEOTIDE SEQUENCE [LARGE SCALE GENOMIC DNA]</scope>
    <source>
        <strain evidence="13">Colburn</strain>
    </source>
</reference>
<dbReference type="GO" id="GO:0019033">
    <property type="term" value="C:viral tegument"/>
    <property type="evidence" value="ECO:0007669"/>
    <property type="project" value="UniProtKB-SubCell"/>
</dbReference>
<evidence type="ECO:0000313" key="13">
    <source>
        <dbReference type="EMBL" id="AEV80635.1"/>
    </source>
</evidence>
<dbReference type="GO" id="GO:0020002">
    <property type="term" value="C:host cell plasma membrane"/>
    <property type="evidence" value="ECO:0007669"/>
    <property type="project" value="UniProtKB-SubCell"/>
</dbReference>
<dbReference type="Proteomes" id="UP000113346">
    <property type="component" value="Segment"/>
</dbReference>
<evidence type="ECO:0000256" key="5">
    <source>
        <dbReference type="ARBA" id="ARBA00022812"/>
    </source>
</evidence>
<evidence type="ECO:0000256" key="8">
    <source>
        <dbReference type="ARBA" id="ARBA00023136"/>
    </source>
</evidence>
<dbReference type="InterPro" id="IPR034705">
    <property type="entry name" value="HSV_CEP3_betahv"/>
</dbReference>
<comment type="function">
    <text evidence="11">Plays an important role in the cytoplasmic envelopment of tegument proteins and capsids during the assembly and egress processes. Participates also in viral entry at the fusion step probably by regulating the core fusion machinery.</text>
</comment>
<organismHost>
    <name type="scientific">Macaca</name>
    <name type="common">macaques</name>
    <dbReference type="NCBI Taxonomy" id="9539"/>
</organismHost>
<comment type="PTM">
    <text evidence="11">Phosphorylated. Phosphorylation does not seem to be required for recycling to the host Golgi apparatus. Packaging is selective for underphosphorylated forms.</text>
</comment>
<evidence type="ECO:0000256" key="11">
    <source>
        <dbReference type="HAMAP-Rule" id="MF_04041"/>
    </source>
</evidence>
<evidence type="ECO:0000256" key="4">
    <source>
        <dbReference type="ARBA" id="ARBA00022707"/>
    </source>
</evidence>
<feature type="compositionally biased region" description="Low complexity" evidence="12">
    <location>
        <begin position="142"/>
        <end position="157"/>
    </location>
</feature>
<feature type="lipid moiety-binding region" description="N-myristoyl glycine; by host" evidence="11">
    <location>
        <position position="2"/>
    </location>
</feature>
<evidence type="ECO:0000256" key="9">
    <source>
        <dbReference type="ARBA" id="ARBA00023139"/>
    </source>
</evidence>
<comment type="similarity">
    <text evidence="11">Belongs to the herpesviridae cytoplasmic envelopment protein 3 family.</text>
</comment>
<sequence length="157" mass="17485">MGSACCKRICCFFGASARQPLRDAMGRPVCLKAFNDMDNTSDEEEEADLISISSDRVSLASHDSTASSSSKTKKKKKKKEGEHRHHHRRPRLALMEEDEEEGYHSPSRLTKTRHPSPSTPRSSCAQKLASRPPTPKHHRTPRLPSLPSFGSISSSPY</sequence>
<feature type="region of interest" description="Disordered" evidence="12">
    <location>
        <begin position="41"/>
        <end position="157"/>
    </location>
</feature>
<keyword evidence="8 11" id="KW-0472">Membrane</keyword>
<evidence type="ECO:0000256" key="12">
    <source>
        <dbReference type="SAM" id="MobiDB-lite"/>
    </source>
</evidence>
<keyword evidence="5 11" id="KW-1040">Host Golgi apparatus</keyword>